<dbReference type="KEGG" id="teq:TEQUI_0135"/>
<sequence length="195" mass="22380">MKKLFISLVLVLPFAQAFAEDKQISEIRQDVLKTIPKVEEVCSNPIPLNFGENIVSEYIHLGFLRKTNKTSQSSLENAVFSDGKLIELTDEGKKYAKTDSNGKLIFCAGKVGIKIKSIEKEKENDRLYKVVVEIDKSNLADWIYDKGFQHSSNGPFIKNYTPTEEIHFLFRSRKDGSKIIEHYHLSGHPFIFKYF</sequence>
<dbReference type="EMBL" id="CP002456">
    <property type="protein sequence ID" value="ADU91091.1"/>
    <property type="molecule type" value="Genomic_DNA"/>
</dbReference>
<protein>
    <submittedName>
        <fullName evidence="2">Uncharacterized protein</fullName>
    </submittedName>
</protein>
<organism evidence="2 3">
    <name type="scientific">Taylorella equigenitalis (strain MCE9)</name>
    <dbReference type="NCBI Taxonomy" id="937774"/>
    <lineage>
        <taxon>Bacteria</taxon>
        <taxon>Pseudomonadati</taxon>
        <taxon>Pseudomonadota</taxon>
        <taxon>Betaproteobacteria</taxon>
        <taxon>Burkholderiales</taxon>
        <taxon>Alcaligenaceae</taxon>
        <taxon>Taylorella</taxon>
    </lineage>
</organism>
<name>A0A654KFA3_TAYEM</name>
<evidence type="ECO:0000313" key="2">
    <source>
        <dbReference type="EMBL" id="ADU91091.1"/>
    </source>
</evidence>
<proteinExistence type="predicted"/>
<feature type="chain" id="PRO_5024921695" evidence="1">
    <location>
        <begin position="20"/>
        <end position="195"/>
    </location>
</feature>
<evidence type="ECO:0000256" key="1">
    <source>
        <dbReference type="SAM" id="SignalP"/>
    </source>
</evidence>
<evidence type="ECO:0000313" key="3">
    <source>
        <dbReference type="Proteomes" id="UP000007472"/>
    </source>
</evidence>
<dbReference type="Proteomes" id="UP000007472">
    <property type="component" value="Chromosome"/>
</dbReference>
<gene>
    <name evidence="2" type="ordered locus">TEQUI_0135</name>
</gene>
<keyword evidence="1" id="KW-0732">Signal</keyword>
<reference evidence="2 3" key="1">
    <citation type="journal article" date="2011" name="J. Bacteriol.">
        <title>Genome sequence of Taylorella equigenitalis MCE9, the causative agent of contagious equine metritis.</title>
        <authorList>
            <person name="Hebert L."/>
            <person name="Moumen B."/>
            <person name="Duquesne F."/>
            <person name="Breuil M.F."/>
            <person name="Laugier C."/>
            <person name="Batto J.M."/>
            <person name="Renault P."/>
            <person name="Petry S."/>
        </authorList>
    </citation>
    <scope>NUCLEOTIDE SEQUENCE [LARGE SCALE GENOMIC DNA]</scope>
    <source>
        <strain evidence="2 3">MCE9</strain>
    </source>
</reference>
<accession>A0A654KFA3</accession>
<dbReference type="AlphaFoldDB" id="A0A654KFA3"/>
<feature type="signal peptide" evidence="1">
    <location>
        <begin position="1"/>
        <end position="19"/>
    </location>
</feature>